<dbReference type="Proteomes" id="UP000479710">
    <property type="component" value="Unassembled WGS sequence"/>
</dbReference>
<evidence type="ECO:0000256" key="5">
    <source>
        <dbReference type="ARBA" id="ARBA00023136"/>
    </source>
</evidence>
<sequence length="181" mass="20623">MLVSVMLYDRAFMPFLRRATKNPRGISVLQRMGVGLVIHIVIMGMASVTERHCLAVAWEHGIVDSKDTTILLTIFVLLPQFVLMGATKLEYISTKECQMENIFISAFVSLRAFFQAKEERLLVYDYQPNGNLYSLIHASPDLPVVTNWGNGNQNPGYKHQLQYEKAWFGARVQCFSAYQNI</sequence>
<reference evidence="7 8" key="1">
    <citation type="submission" date="2019-11" db="EMBL/GenBank/DDBJ databases">
        <title>Whole genome sequence of Oryza granulata.</title>
        <authorList>
            <person name="Li W."/>
        </authorList>
    </citation>
    <scope>NUCLEOTIDE SEQUENCE [LARGE SCALE GENOMIC DNA]</scope>
    <source>
        <strain evidence="8">cv. Menghai</strain>
        <tissue evidence="7">Leaf</tissue>
    </source>
</reference>
<comment type="subcellular location">
    <subcellularLocation>
        <location evidence="1">Membrane</location>
        <topology evidence="1">Multi-pass membrane protein</topology>
    </subcellularLocation>
</comment>
<evidence type="ECO:0000313" key="7">
    <source>
        <dbReference type="EMBL" id="KAF0899349.1"/>
    </source>
</evidence>
<dbReference type="PANTHER" id="PTHR11654">
    <property type="entry name" value="OLIGOPEPTIDE TRANSPORTER-RELATED"/>
    <property type="match status" value="1"/>
</dbReference>
<evidence type="ECO:0000256" key="3">
    <source>
        <dbReference type="ARBA" id="ARBA00022692"/>
    </source>
</evidence>
<dbReference type="OrthoDB" id="8904098at2759"/>
<comment type="similarity">
    <text evidence="2">Belongs to the major facilitator superfamily. Proton-dependent oligopeptide transporter (POT/PTR) (TC 2.A.17) family.</text>
</comment>
<name>A0A6G1CGN5_9ORYZ</name>
<keyword evidence="3 6" id="KW-0812">Transmembrane</keyword>
<dbReference type="InterPro" id="IPR000109">
    <property type="entry name" value="POT_fam"/>
</dbReference>
<keyword evidence="4 6" id="KW-1133">Transmembrane helix</keyword>
<keyword evidence="8" id="KW-1185">Reference proteome</keyword>
<dbReference type="AlphaFoldDB" id="A0A6G1CGN5"/>
<dbReference type="GO" id="GO:0016020">
    <property type="term" value="C:membrane"/>
    <property type="evidence" value="ECO:0007669"/>
    <property type="project" value="UniProtKB-SubCell"/>
</dbReference>
<dbReference type="EMBL" id="SPHZ02000009">
    <property type="protein sequence ID" value="KAF0899349.1"/>
    <property type="molecule type" value="Genomic_DNA"/>
</dbReference>
<evidence type="ECO:0000256" key="2">
    <source>
        <dbReference type="ARBA" id="ARBA00005982"/>
    </source>
</evidence>
<evidence type="ECO:0000256" key="6">
    <source>
        <dbReference type="SAM" id="Phobius"/>
    </source>
</evidence>
<proteinExistence type="inferred from homology"/>
<dbReference type="GO" id="GO:0022857">
    <property type="term" value="F:transmembrane transporter activity"/>
    <property type="evidence" value="ECO:0007669"/>
    <property type="project" value="InterPro"/>
</dbReference>
<gene>
    <name evidence="7" type="ORF">E2562_018243</name>
</gene>
<keyword evidence="5 6" id="KW-0472">Membrane</keyword>
<dbReference type="Pfam" id="PF00854">
    <property type="entry name" value="PTR2"/>
    <property type="match status" value="1"/>
</dbReference>
<comment type="caution">
    <text evidence="7">The sequence shown here is derived from an EMBL/GenBank/DDBJ whole genome shotgun (WGS) entry which is preliminary data.</text>
</comment>
<evidence type="ECO:0000313" key="8">
    <source>
        <dbReference type="Proteomes" id="UP000479710"/>
    </source>
</evidence>
<feature type="transmembrane region" description="Helical" evidence="6">
    <location>
        <begin position="28"/>
        <end position="48"/>
    </location>
</feature>
<evidence type="ECO:0000256" key="1">
    <source>
        <dbReference type="ARBA" id="ARBA00004141"/>
    </source>
</evidence>
<dbReference type="InterPro" id="IPR036259">
    <property type="entry name" value="MFS_trans_sf"/>
</dbReference>
<evidence type="ECO:0000256" key="4">
    <source>
        <dbReference type="ARBA" id="ARBA00022989"/>
    </source>
</evidence>
<dbReference type="Gene3D" id="1.20.1250.20">
    <property type="entry name" value="MFS general substrate transporter like domains"/>
    <property type="match status" value="1"/>
</dbReference>
<feature type="transmembrane region" description="Helical" evidence="6">
    <location>
        <begin position="68"/>
        <end position="86"/>
    </location>
</feature>
<accession>A0A6G1CGN5</accession>
<protein>
    <submittedName>
        <fullName evidence="7">Uncharacterized protein</fullName>
    </submittedName>
</protein>
<organism evidence="7 8">
    <name type="scientific">Oryza meyeriana var. granulata</name>
    <dbReference type="NCBI Taxonomy" id="110450"/>
    <lineage>
        <taxon>Eukaryota</taxon>
        <taxon>Viridiplantae</taxon>
        <taxon>Streptophyta</taxon>
        <taxon>Embryophyta</taxon>
        <taxon>Tracheophyta</taxon>
        <taxon>Spermatophyta</taxon>
        <taxon>Magnoliopsida</taxon>
        <taxon>Liliopsida</taxon>
        <taxon>Poales</taxon>
        <taxon>Poaceae</taxon>
        <taxon>BOP clade</taxon>
        <taxon>Oryzoideae</taxon>
        <taxon>Oryzeae</taxon>
        <taxon>Oryzinae</taxon>
        <taxon>Oryza</taxon>
        <taxon>Oryza meyeriana</taxon>
    </lineage>
</organism>